<dbReference type="Proteomes" id="UP001235840">
    <property type="component" value="Unassembled WGS sequence"/>
</dbReference>
<feature type="transmembrane region" description="Helical" evidence="6">
    <location>
        <begin position="180"/>
        <end position="198"/>
    </location>
</feature>
<comment type="subcellular location">
    <subcellularLocation>
        <location evidence="1">Cell membrane</location>
        <topology evidence="1">Multi-pass membrane protein</topology>
    </subcellularLocation>
</comment>
<organism evidence="7 8">
    <name type="scientific">Caldalkalibacillus horti</name>
    <dbReference type="NCBI Taxonomy" id="77523"/>
    <lineage>
        <taxon>Bacteria</taxon>
        <taxon>Bacillati</taxon>
        <taxon>Bacillota</taxon>
        <taxon>Bacilli</taxon>
        <taxon>Bacillales</taxon>
        <taxon>Bacillaceae</taxon>
        <taxon>Caldalkalibacillus</taxon>
    </lineage>
</organism>
<evidence type="ECO:0000256" key="6">
    <source>
        <dbReference type="SAM" id="Phobius"/>
    </source>
</evidence>
<comment type="caution">
    <text evidence="7">The sequence shown here is derived from an EMBL/GenBank/DDBJ whole genome shotgun (WGS) entry which is preliminary data.</text>
</comment>
<accession>A0ABT9W0F7</accession>
<dbReference type="Pfam" id="PF01810">
    <property type="entry name" value="LysE"/>
    <property type="match status" value="1"/>
</dbReference>
<evidence type="ECO:0000313" key="8">
    <source>
        <dbReference type="Proteomes" id="UP001235840"/>
    </source>
</evidence>
<evidence type="ECO:0000256" key="2">
    <source>
        <dbReference type="ARBA" id="ARBA00022475"/>
    </source>
</evidence>
<keyword evidence="3 6" id="KW-0812">Transmembrane</keyword>
<feature type="transmembrane region" description="Helical" evidence="6">
    <location>
        <begin position="110"/>
        <end position="132"/>
    </location>
</feature>
<sequence>MEATVHGFLLALGLILPLGVQNIFIFNQGITQRGIRLALPAVITASICDTLLILLAVFGLSYMVMTFEWLQIVLYSLGIIFLSYMGWSIWSNNPVSLKSNDQALSPKKQILFAASVSLLNPHAIIDIFGVIGTSSLVYFGTDKWLFTFTCIGVSWIWFTGLAVTGHWIGRVDASGRVLMYMNRGASLIIWGSALYMGWNLLKIFL</sequence>
<evidence type="ECO:0000256" key="3">
    <source>
        <dbReference type="ARBA" id="ARBA00022692"/>
    </source>
</evidence>
<dbReference type="InterPro" id="IPR001123">
    <property type="entry name" value="LeuE-type"/>
</dbReference>
<evidence type="ECO:0000256" key="1">
    <source>
        <dbReference type="ARBA" id="ARBA00004651"/>
    </source>
</evidence>
<keyword evidence="8" id="KW-1185">Reference proteome</keyword>
<gene>
    <name evidence="7" type="ORF">J2S11_002484</name>
</gene>
<feature type="transmembrane region" description="Helical" evidence="6">
    <location>
        <begin position="37"/>
        <end position="63"/>
    </location>
</feature>
<dbReference type="PANTHER" id="PTHR30086:SF20">
    <property type="entry name" value="ARGININE EXPORTER PROTEIN ARGO-RELATED"/>
    <property type="match status" value="1"/>
</dbReference>
<name>A0ABT9W0F7_9BACI</name>
<keyword evidence="4 6" id="KW-1133">Transmembrane helix</keyword>
<protein>
    <submittedName>
        <fullName evidence="7">L-lysine exporter family protein LysE/ArgO</fullName>
    </submittedName>
</protein>
<dbReference type="EMBL" id="JAUSTY010000009">
    <property type="protein sequence ID" value="MDQ0166580.1"/>
    <property type="molecule type" value="Genomic_DNA"/>
</dbReference>
<keyword evidence="5 6" id="KW-0472">Membrane</keyword>
<evidence type="ECO:0000313" key="7">
    <source>
        <dbReference type="EMBL" id="MDQ0166580.1"/>
    </source>
</evidence>
<evidence type="ECO:0000256" key="5">
    <source>
        <dbReference type="ARBA" id="ARBA00023136"/>
    </source>
</evidence>
<dbReference type="PANTHER" id="PTHR30086">
    <property type="entry name" value="ARGININE EXPORTER PROTEIN ARGO"/>
    <property type="match status" value="1"/>
</dbReference>
<feature type="transmembrane region" description="Helical" evidence="6">
    <location>
        <begin position="6"/>
        <end position="25"/>
    </location>
</feature>
<reference evidence="7 8" key="1">
    <citation type="submission" date="2023-07" db="EMBL/GenBank/DDBJ databases">
        <title>Genomic Encyclopedia of Type Strains, Phase IV (KMG-IV): sequencing the most valuable type-strain genomes for metagenomic binning, comparative biology and taxonomic classification.</title>
        <authorList>
            <person name="Goeker M."/>
        </authorList>
    </citation>
    <scope>NUCLEOTIDE SEQUENCE [LARGE SCALE GENOMIC DNA]</scope>
    <source>
        <strain evidence="7 8">DSM 12751</strain>
    </source>
</reference>
<feature type="transmembrane region" description="Helical" evidence="6">
    <location>
        <begin position="69"/>
        <end position="90"/>
    </location>
</feature>
<proteinExistence type="predicted"/>
<keyword evidence="2" id="KW-1003">Cell membrane</keyword>
<feature type="transmembrane region" description="Helical" evidence="6">
    <location>
        <begin position="144"/>
        <end position="168"/>
    </location>
</feature>
<evidence type="ECO:0000256" key="4">
    <source>
        <dbReference type="ARBA" id="ARBA00022989"/>
    </source>
</evidence>
<dbReference type="RefSeq" id="WP_307394898.1">
    <property type="nucleotide sequence ID" value="NZ_BAAADK010000045.1"/>
</dbReference>